<feature type="compositionally biased region" description="Low complexity" evidence="1">
    <location>
        <begin position="71"/>
        <end position="93"/>
    </location>
</feature>
<accession>A0ABQ6JK19</accession>
<dbReference type="InterPro" id="IPR029063">
    <property type="entry name" value="SAM-dependent_MTases_sf"/>
</dbReference>
<dbReference type="Proteomes" id="UP001157017">
    <property type="component" value="Unassembled WGS sequence"/>
</dbReference>
<evidence type="ECO:0000313" key="2">
    <source>
        <dbReference type="EMBL" id="GMA87212.1"/>
    </source>
</evidence>
<name>A0ABQ6JK19_9ACTN</name>
<dbReference type="Gene3D" id="3.40.50.150">
    <property type="entry name" value="Vaccinia Virus protein VP39"/>
    <property type="match status" value="1"/>
</dbReference>
<protein>
    <recommendedName>
        <fullName evidence="4">Methyltransferase FkbM domain-containing protein</fullName>
    </recommendedName>
</protein>
<gene>
    <name evidence="2" type="ORF">GCM10025868_24620</name>
</gene>
<sequence length="235" mass="25271">MLDVGANVGQFARSIRDGGYTGRIVSFEPVPVHAAQARAGGRGRPGLDGATGGARQRARHRLDAGAARVQARSATRTPTAASASRPSTTTAPRWSRCRCTGSTRSWTSLLEPLRAAGVEHPRVYLKTDTQGYDLEVFRGLGDRVRDVVAMQAEASLLSIYDGAPRLPEAMTAYEQAGFALTGCYPVSREADGRVIEPRLHVRPHRRPGRDRPRPRHLDGALLTVRPRACAAASAA</sequence>
<organism evidence="2 3">
    <name type="scientific">Angustibacter aerolatus</name>
    <dbReference type="NCBI Taxonomy" id="1162965"/>
    <lineage>
        <taxon>Bacteria</taxon>
        <taxon>Bacillati</taxon>
        <taxon>Actinomycetota</taxon>
        <taxon>Actinomycetes</taxon>
        <taxon>Kineosporiales</taxon>
        <taxon>Kineosporiaceae</taxon>
    </lineage>
</organism>
<dbReference type="SUPFAM" id="SSF53335">
    <property type="entry name" value="S-adenosyl-L-methionine-dependent methyltransferases"/>
    <property type="match status" value="1"/>
</dbReference>
<dbReference type="EMBL" id="BSUZ01000001">
    <property type="protein sequence ID" value="GMA87212.1"/>
    <property type="molecule type" value="Genomic_DNA"/>
</dbReference>
<feature type="region of interest" description="Disordered" evidence="1">
    <location>
        <begin position="36"/>
        <end position="97"/>
    </location>
</feature>
<keyword evidence="3" id="KW-1185">Reference proteome</keyword>
<dbReference type="InterPro" id="IPR006342">
    <property type="entry name" value="FkbM_mtfrase"/>
</dbReference>
<feature type="compositionally biased region" description="Gly residues" evidence="1">
    <location>
        <begin position="40"/>
        <end position="52"/>
    </location>
</feature>
<dbReference type="PANTHER" id="PTHR36973">
    <property type="entry name" value="SLL1456 PROTEIN-RELATED"/>
    <property type="match status" value="1"/>
</dbReference>
<evidence type="ECO:0000313" key="3">
    <source>
        <dbReference type="Proteomes" id="UP001157017"/>
    </source>
</evidence>
<dbReference type="PANTHER" id="PTHR36973:SF4">
    <property type="entry name" value="NODULATION PROTEIN"/>
    <property type="match status" value="1"/>
</dbReference>
<dbReference type="NCBIfam" id="TIGR01444">
    <property type="entry name" value="fkbM_fam"/>
    <property type="match status" value="1"/>
</dbReference>
<evidence type="ECO:0008006" key="4">
    <source>
        <dbReference type="Google" id="ProtNLM"/>
    </source>
</evidence>
<proteinExistence type="predicted"/>
<reference evidence="3" key="1">
    <citation type="journal article" date="2019" name="Int. J. Syst. Evol. Microbiol.">
        <title>The Global Catalogue of Microorganisms (GCM) 10K type strain sequencing project: providing services to taxonomists for standard genome sequencing and annotation.</title>
        <authorList>
            <consortium name="The Broad Institute Genomics Platform"/>
            <consortium name="The Broad Institute Genome Sequencing Center for Infectious Disease"/>
            <person name="Wu L."/>
            <person name="Ma J."/>
        </authorList>
    </citation>
    <scope>NUCLEOTIDE SEQUENCE [LARGE SCALE GENOMIC DNA]</scope>
    <source>
        <strain evidence="3">NBRC 108730</strain>
    </source>
</reference>
<evidence type="ECO:0000256" key="1">
    <source>
        <dbReference type="SAM" id="MobiDB-lite"/>
    </source>
</evidence>
<dbReference type="InterPro" id="IPR053188">
    <property type="entry name" value="FkbM_Methyltransferase"/>
</dbReference>
<comment type="caution">
    <text evidence="2">The sequence shown here is derived from an EMBL/GenBank/DDBJ whole genome shotgun (WGS) entry which is preliminary data.</text>
</comment>